<protein>
    <recommendedName>
        <fullName evidence="1">Endo-beta-1,2-glucanase SGL domain-containing protein</fullName>
    </recommendedName>
</protein>
<comment type="caution">
    <text evidence="2">The sequence shown here is derived from an EMBL/GenBank/DDBJ whole genome shotgun (WGS) entry which is preliminary data.</text>
</comment>
<dbReference type="OrthoDB" id="9981847at2759"/>
<evidence type="ECO:0000313" key="3">
    <source>
        <dbReference type="Proteomes" id="UP000654075"/>
    </source>
</evidence>
<dbReference type="EMBL" id="CAJNNV010003287">
    <property type="protein sequence ID" value="CAE8588744.1"/>
    <property type="molecule type" value="Genomic_DNA"/>
</dbReference>
<dbReference type="AlphaFoldDB" id="A0A813DJB2"/>
<dbReference type="Proteomes" id="UP000654075">
    <property type="component" value="Unassembled WGS sequence"/>
</dbReference>
<evidence type="ECO:0000313" key="2">
    <source>
        <dbReference type="EMBL" id="CAE8588744.1"/>
    </source>
</evidence>
<dbReference type="InterPro" id="IPR058773">
    <property type="entry name" value="SGL_GH162"/>
</dbReference>
<name>A0A813DJB2_POLGL</name>
<accession>A0A813DJB2</accession>
<organism evidence="2 3">
    <name type="scientific">Polarella glacialis</name>
    <name type="common">Dinoflagellate</name>
    <dbReference type="NCBI Taxonomy" id="89957"/>
    <lineage>
        <taxon>Eukaryota</taxon>
        <taxon>Sar</taxon>
        <taxon>Alveolata</taxon>
        <taxon>Dinophyceae</taxon>
        <taxon>Suessiales</taxon>
        <taxon>Suessiaceae</taxon>
        <taxon>Polarella</taxon>
    </lineage>
</organism>
<feature type="non-terminal residue" evidence="2">
    <location>
        <position position="1"/>
    </location>
</feature>
<dbReference type="Pfam" id="PF26157">
    <property type="entry name" value="SGL_GH162"/>
    <property type="match status" value="1"/>
</dbReference>
<reference evidence="2" key="1">
    <citation type="submission" date="2021-02" db="EMBL/GenBank/DDBJ databases">
        <authorList>
            <person name="Dougan E. K."/>
            <person name="Rhodes N."/>
            <person name="Thang M."/>
            <person name="Chan C."/>
        </authorList>
    </citation>
    <scope>NUCLEOTIDE SEQUENCE</scope>
</reference>
<gene>
    <name evidence="2" type="ORF">PGLA1383_LOCUS7530</name>
</gene>
<evidence type="ECO:0000259" key="1">
    <source>
        <dbReference type="Pfam" id="PF26157"/>
    </source>
</evidence>
<proteinExistence type="predicted"/>
<feature type="domain" description="Endo-beta-1,2-glucanase SGL" evidence="1">
    <location>
        <begin position="4"/>
        <end position="321"/>
    </location>
</feature>
<sequence>ATYAIVRVLSDLAAQQGAGSREKELASRWERRLARMCASAVPLFYHGGGLLRAVATLRSSRTDSARFPNNSQTDMTTVPAFLDDAYEGELMVLFVDLLANWTGYPENGAAEKFAIWEKKQSRVKAVNYTTPDGTNLTVQEGFWFSSHEQWKLMVLPYLNLPLVREVFTNVEHVRLLDAIQRRVPGLFASSLGPPNVRCGKMGGYCNAVGVQKVASQPVQWDQCVSPYGAYPSILIDRGAGLAWYNTMLSLPHMQTLTGSVESSDVAGTSVATVQTWDTKTTTVLAMLGGSGPMLRKFLARDGLLVRFELVVGRMYAASFPMDMARAGRADARLPLPPHGLLPPHWEEHRSEYSSCGCNATAAANMLGVAVTVPDAHVPSSAIPSQYPCWVGAIIWLFLVCFQQQC</sequence>
<keyword evidence="3" id="KW-1185">Reference proteome</keyword>